<evidence type="ECO:0000256" key="1">
    <source>
        <dbReference type="PROSITE-ProRule" id="PRU00023"/>
    </source>
</evidence>
<organism evidence="2 3">
    <name type="scientific">Oncorhynchus mykiss</name>
    <name type="common">Rainbow trout</name>
    <name type="synonym">Salmo gairdneri</name>
    <dbReference type="NCBI Taxonomy" id="8022"/>
    <lineage>
        <taxon>Eukaryota</taxon>
        <taxon>Metazoa</taxon>
        <taxon>Chordata</taxon>
        <taxon>Craniata</taxon>
        <taxon>Vertebrata</taxon>
        <taxon>Euteleostomi</taxon>
        <taxon>Actinopterygii</taxon>
        <taxon>Neopterygii</taxon>
        <taxon>Teleostei</taxon>
        <taxon>Protacanthopterygii</taxon>
        <taxon>Salmoniformes</taxon>
        <taxon>Salmonidae</taxon>
        <taxon>Salmoninae</taxon>
        <taxon>Oncorhynchus</taxon>
    </lineage>
</organism>
<dbReference type="SMART" id="SM00248">
    <property type="entry name" value="ANK"/>
    <property type="match status" value="2"/>
</dbReference>
<evidence type="ECO:0000313" key="3">
    <source>
        <dbReference type="Proteomes" id="UP000193380"/>
    </source>
</evidence>
<dbReference type="PANTHER" id="PTHR24168">
    <property type="entry name" value="KN MOTIF AND ANKYRIN REPEAT DOMAIN-CONTAINING"/>
    <property type="match status" value="1"/>
</dbReference>
<dbReference type="STRING" id="8022.A0A060YZX9"/>
<keyword evidence="1" id="KW-0040">ANK repeat</keyword>
<dbReference type="PROSITE" id="PS50297">
    <property type="entry name" value="ANK_REP_REGION"/>
    <property type="match status" value="1"/>
</dbReference>
<dbReference type="PaxDb" id="8022-A0A060YZX9"/>
<evidence type="ECO:0000313" key="2">
    <source>
        <dbReference type="EMBL" id="CDQ94590.1"/>
    </source>
</evidence>
<dbReference type="InterPro" id="IPR047184">
    <property type="entry name" value="KANK1-4"/>
</dbReference>
<proteinExistence type="predicted"/>
<reference evidence="2" key="1">
    <citation type="journal article" date="2014" name="Nat. Commun.">
        <title>The rainbow trout genome provides novel insights into evolution after whole-genome duplication in vertebrates.</title>
        <authorList>
            <person name="Berthelot C."/>
            <person name="Brunet F."/>
            <person name="Chalopin D."/>
            <person name="Juanchich A."/>
            <person name="Bernard M."/>
            <person name="Noel B."/>
            <person name="Bento P."/>
            <person name="Da Silva C."/>
            <person name="Labadie K."/>
            <person name="Alberti A."/>
            <person name="Aury J.M."/>
            <person name="Louis A."/>
            <person name="Dehais P."/>
            <person name="Bardou P."/>
            <person name="Montfort J."/>
            <person name="Klopp C."/>
            <person name="Cabau C."/>
            <person name="Gaspin C."/>
            <person name="Thorgaard G.H."/>
            <person name="Boussaha M."/>
            <person name="Quillet E."/>
            <person name="Guyomard R."/>
            <person name="Galiana D."/>
            <person name="Bobe J."/>
            <person name="Volff J.N."/>
            <person name="Genet C."/>
            <person name="Wincker P."/>
            <person name="Jaillon O."/>
            <person name="Roest Crollius H."/>
            <person name="Guiguen Y."/>
        </authorList>
    </citation>
    <scope>NUCLEOTIDE SEQUENCE [LARGE SCALE GENOMIC DNA]</scope>
</reference>
<dbReference type="AlphaFoldDB" id="A0A060YZX9"/>
<dbReference type="GO" id="GO:0005737">
    <property type="term" value="C:cytoplasm"/>
    <property type="evidence" value="ECO:0007669"/>
    <property type="project" value="TreeGrafter"/>
</dbReference>
<dbReference type="Proteomes" id="UP000193380">
    <property type="component" value="Unassembled WGS sequence"/>
</dbReference>
<gene>
    <name evidence="2" type="ORF">GSONMT00062524001</name>
</gene>
<sequence>MLASLTAADGSDDMEVALQLLRQGDVNARASQAGQTALMLAVSHGRTAMVRLLLSCQADLNIQDKDGSTALICACEHSHVEIARILLESDHCDTSLTDKVGTHTCISHTRITHTNVNTHKHAHTHMDAHTHMHRHTL</sequence>
<dbReference type="PANTHER" id="PTHR24168:SF24">
    <property type="entry name" value="KN MOTIF AND ANKYRIN REPEAT DOMAIN-CONTAINING PROTEIN 4"/>
    <property type="match status" value="1"/>
</dbReference>
<dbReference type="GO" id="GO:0030837">
    <property type="term" value="P:negative regulation of actin filament polymerization"/>
    <property type="evidence" value="ECO:0007669"/>
    <property type="project" value="InterPro"/>
</dbReference>
<reference evidence="2" key="2">
    <citation type="submission" date="2014-03" db="EMBL/GenBank/DDBJ databases">
        <authorList>
            <person name="Genoscope - CEA"/>
        </authorList>
    </citation>
    <scope>NUCLEOTIDE SEQUENCE</scope>
</reference>
<accession>A0A060YZX9</accession>
<dbReference type="PROSITE" id="PS50088">
    <property type="entry name" value="ANK_REPEAT"/>
    <property type="match status" value="1"/>
</dbReference>
<dbReference type="InterPro" id="IPR002110">
    <property type="entry name" value="Ankyrin_rpt"/>
</dbReference>
<dbReference type="SUPFAM" id="SSF48403">
    <property type="entry name" value="Ankyrin repeat"/>
    <property type="match status" value="1"/>
</dbReference>
<name>A0A060YZX9_ONCMY</name>
<protein>
    <submittedName>
        <fullName evidence="2">Uncharacterized protein</fullName>
    </submittedName>
</protein>
<dbReference type="InterPro" id="IPR036770">
    <property type="entry name" value="Ankyrin_rpt-contain_sf"/>
</dbReference>
<dbReference type="Pfam" id="PF12796">
    <property type="entry name" value="Ank_2"/>
    <property type="match status" value="1"/>
</dbReference>
<dbReference type="GO" id="GO:0005856">
    <property type="term" value="C:cytoskeleton"/>
    <property type="evidence" value="ECO:0007669"/>
    <property type="project" value="TreeGrafter"/>
</dbReference>
<dbReference type="EMBL" id="FR918129">
    <property type="protein sequence ID" value="CDQ94590.1"/>
    <property type="molecule type" value="Genomic_DNA"/>
</dbReference>
<feature type="repeat" description="ANK" evidence="1">
    <location>
        <begin position="33"/>
        <end position="65"/>
    </location>
</feature>
<dbReference type="Gene3D" id="1.25.40.20">
    <property type="entry name" value="Ankyrin repeat-containing domain"/>
    <property type="match status" value="1"/>
</dbReference>